<reference evidence="4" key="1">
    <citation type="submission" date="2019-02" db="EMBL/GenBank/DDBJ databases">
        <authorList>
            <person name="Gruber-Vodicka R. H."/>
            <person name="Seah K. B. B."/>
        </authorList>
    </citation>
    <scope>NUCLEOTIDE SEQUENCE</scope>
    <source>
        <strain evidence="4">BECK_SA2B12</strain>
        <strain evidence="2">BECK_SA2B15</strain>
        <strain evidence="3">BECK_SA2B20</strain>
    </source>
</reference>
<dbReference type="AlphaFoldDB" id="A0A450VI51"/>
<accession>A0A450VI51</accession>
<sequence length="173" mass="20206">MVHLKNKMLIRLELHRSWHLVWLALLVHLGAFLCLAIVELAWPIKLLFSTAIVWSLFRTLSEHAFRRSRSAITTLSWTAEGVWIVWTRDGRTIHLAEGSARNGQRTGISGMWRRFRTHDDVRRYVHSCLVVLHFDTRARFGMAVMGKAVVLQAGMVNDVDAFRRLRIRLRFLY</sequence>
<dbReference type="EMBL" id="CAADFJ010000180">
    <property type="protein sequence ID" value="VFK04420.1"/>
    <property type="molecule type" value="Genomic_DNA"/>
</dbReference>
<evidence type="ECO:0000313" key="4">
    <source>
        <dbReference type="EMBL" id="VFK04420.1"/>
    </source>
</evidence>
<evidence type="ECO:0000256" key="1">
    <source>
        <dbReference type="SAM" id="Phobius"/>
    </source>
</evidence>
<evidence type="ECO:0000313" key="3">
    <source>
        <dbReference type="EMBL" id="VFJ99531.1"/>
    </source>
</evidence>
<organism evidence="4">
    <name type="scientific">Candidatus Kentrum eta</name>
    <dbReference type="NCBI Taxonomy" id="2126337"/>
    <lineage>
        <taxon>Bacteria</taxon>
        <taxon>Pseudomonadati</taxon>
        <taxon>Pseudomonadota</taxon>
        <taxon>Gammaproteobacteria</taxon>
        <taxon>Candidatus Kentrum</taxon>
    </lineage>
</organism>
<protein>
    <submittedName>
        <fullName evidence="4">Uncharacterized protein</fullName>
    </submittedName>
</protein>
<dbReference type="EMBL" id="CAADFG010000163">
    <property type="protein sequence ID" value="VFJ99453.1"/>
    <property type="molecule type" value="Genomic_DNA"/>
</dbReference>
<dbReference type="EMBL" id="CAADFI010000161">
    <property type="protein sequence ID" value="VFJ99531.1"/>
    <property type="molecule type" value="Genomic_DNA"/>
</dbReference>
<name>A0A450VI51_9GAMM</name>
<evidence type="ECO:0000313" key="2">
    <source>
        <dbReference type="EMBL" id="VFJ99453.1"/>
    </source>
</evidence>
<gene>
    <name evidence="2" type="ORF">BECKH772A_GA0070896_101632</name>
    <name evidence="3" type="ORF">BECKH772B_GA0070898_101613</name>
    <name evidence="4" type="ORF">BECKH772C_GA0070978_101802</name>
</gene>
<feature type="transmembrane region" description="Helical" evidence="1">
    <location>
        <begin position="20"/>
        <end position="38"/>
    </location>
</feature>
<keyword evidence="1" id="KW-1133">Transmembrane helix</keyword>
<keyword evidence="1" id="KW-0472">Membrane</keyword>
<keyword evidence="1" id="KW-0812">Transmembrane</keyword>
<proteinExistence type="predicted"/>